<evidence type="ECO:0000259" key="1">
    <source>
        <dbReference type="Pfam" id="PF13474"/>
    </source>
</evidence>
<gene>
    <name evidence="2" type="ordered locus">Mpal_0773</name>
</gene>
<evidence type="ECO:0000313" key="2">
    <source>
        <dbReference type="EMBL" id="ACL16135.1"/>
    </source>
</evidence>
<dbReference type="Proteomes" id="UP000002457">
    <property type="component" value="Chromosome"/>
</dbReference>
<feature type="domain" description="SnoaL-like" evidence="1">
    <location>
        <begin position="21"/>
        <end position="141"/>
    </location>
</feature>
<dbReference type="InterPro" id="IPR032710">
    <property type="entry name" value="NTF2-like_dom_sf"/>
</dbReference>
<organism evidence="2 3">
    <name type="scientific">Methanosphaerula palustris (strain ATCC BAA-1556 / DSM 19958 / E1-9c)</name>
    <dbReference type="NCBI Taxonomy" id="521011"/>
    <lineage>
        <taxon>Archaea</taxon>
        <taxon>Methanobacteriati</taxon>
        <taxon>Methanobacteriota</taxon>
        <taxon>Stenosarchaea group</taxon>
        <taxon>Methanomicrobia</taxon>
        <taxon>Methanomicrobiales</taxon>
        <taxon>Methanoregulaceae</taxon>
        <taxon>Methanosphaerula</taxon>
    </lineage>
</organism>
<dbReference type="EMBL" id="CP001338">
    <property type="protein sequence ID" value="ACL16135.1"/>
    <property type="molecule type" value="Genomic_DNA"/>
</dbReference>
<dbReference type="Gene3D" id="3.10.450.50">
    <property type="match status" value="1"/>
</dbReference>
<dbReference type="KEGG" id="mpl:Mpal_0773"/>
<protein>
    <recommendedName>
        <fullName evidence="1">SnoaL-like domain-containing protein</fullName>
    </recommendedName>
</protein>
<evidence type="ECO:0000313" key="3">
    <source>
        <dbReference type="Proteomes" id="UP000002457"/>
    </source>
</evidence>
<name>B8GG61_METPE</name>
<dbReference type="AlphaFoldDB" id="B8GG61"/>
<dbReference type="eggNOG" id="arCOG07958">
    <property type="taxonomic scope" value="Archaea"/>
</dbReference>
<keyword evidence="3" id="KW-1185">Reference proteome</keyword>
<accession>B8GG61</accession>
<reference evidence="2 3" key="1">
    <citation type="journal article" date="2015" name="Genome Announc.">
        <title>Complete Genome Sequence of Methanosphaerula palustris E1-9CT, a Hydrogenotrophic Methanogen Isolated from a Minerotrophic Fen Peatland.</title>
        <authorList>
            <person name="Cadillo-Quiroz H."/>
            <person name="Browne P."/>
            <person name="Kyrpides N."/>
            <person name="Woyke T."/>
            <person name="Goodwin L."/>
            <person name="Detter C."/>
            <person name="Yavitt J.B."/>
            <person name="Zinder S.H."/>
        </authorList>
    </citation>
    <scope>NUCLEOTIDE SEQUENCE [LARGE SCALE GENOMIC DNA]</scope>
    <source>
        <strain evidence="3">ATCC BAA-1556 / DSM 19958 / E1-9c</strain>
    </source>
</reference>
<dbReference type="InterPro" id="IPR037401">
    <property type="entry name" value="SnoaL-like"/>
</dbReference>
<dbReference type="Pfam" id="PF13474">
    <property type="entry name" value="SnoaL_3"/>
    <property type="match status" value="1"/>
</dbReference>
<dbReference type="HOGENOM" id="CLU_150437_0_0_2"/>
<sequence>MDIGSALITGMTLTDVQKAEVRATMDAYATAYRTKDFQEMMAIFSPEISGFGSGPDEVIENRQDFIRQIRRDMSQATVLAVDFSDTKIAGDGTVAWVTTRSSITFTAGESPAQIMHGRSTMVLKNTGSRWSIEQIHFSMPYGEQSAGQSFPGV</sequence>
<dbReference type="SUPFAM" id="SSF54427">
    <property type="entry name" value="NTF2-like"/>
    <property type="match status" value="1"/>
</dbReference>
<proteinExistence type="predicted"/>